<keyword evidence="2" id="KW-1185">Reference proteome</keyword>
<accession>A0ABT4ZJV4</accession>
<proteinExistence type="predicted"/>
<evidence type="ECO:0000313" key="1">
    <source>
        <dbReference type="EMBL" id="MDB6179342.1"/>
    </source>
</evidence>
<reference evidence="1" key="1">
    <citation type="submission" date="2022-12" db="EMBL/GenBank/DDBJ databases">
        <title>Paracoccus onchidii sp. nov., isolated from a marine invertebrate from the South China Sea.</title>
        <authorList>
            <person name="Xu S."/>
            <person name="Liu Z."/>
            <person name="Xu Y."/>
        </authorList>
    </citation>
    <scope>NUCLEOTIDE SEQUENCE</scope>
    <source>
        <strain evidence="1">Z330</strain>
    </source>
</reference>
<dbReference type="EMBL" id="JAQBIE010000032">
    <property type="protein sequence ID" value="MDB6179342.1"/>
    <property type="molecule type" value="Genomic_DNA"/>
</dbReference>
<comment type="caution">
    <text evidence="1">The sequence shown here is derived from an EMBL/GenBank/DDBJ whole genome shotgun (WGS) entry which is preliminary data.</text>
</comment>
<sequence length="148" mass="16883">FAEHPIFAEIDVIACQREPCCPSLSRTNRTARSRTSGENLFVVLLMMLHPDQKLKPPKNTERFSIPASVMKSCFLSWVSSLILAPQEREALEYHHRRSHVETKMHCVKLLGHRLIARDFDRQVAELQIRIAVLNGYTAPRIHATQAVG</sequence>
<feature type="non-terminal residue" evidence="1">
    <location>
        <position position="1"/>
    </location>
</feature>
<dbReference type="Proteomes" id="UP001165641">
    <property type="component" value="Unassembled WGS sequence"/>
</dbReference>
<gene>
    <name evidence="1" type="ORF">PAF17_17790</name>
</gene>
<evidence type="ECO:0000313" key="2">
    <source>
        <dbReference type="Proteomes" id="UP001165641"/>
    </source>
</evidence>
<protein>
    <recommendedName>
        <fullName evidence="3">Transposase</fullName>
    </recommendedName>
</protein>
<evidence type="ECO:0008006" key="3">
    <source>
        <dbReference type="Google" id="ProtNLM"/>
    </source>
</evidence>
<name>A0ABT4ZJV4_9RHOB</name>
<organism evidence="1 2">
    <name type="scientific">Paracoccus onchidii</name>
    <dbReference type="NCBI Taxonomy" id="3017813"/>
    <lineage>
        <taxon>Bacteria</taxon>
        <taxon>Pseudomonadati</taxon>
        <taxon>Pseudomonadota</taxon>
        <taxon>Alphaproteobacteria</taxon>
        <taxon>Rhodobacterales</taxon>
        <taxon>Paracoccaceae</taxon>
        <taxon>Paracoccus</taxon>
    </lineage>
</organism>